<protein>
    <submittedName>
        <fullName evidence="2">Uncharacterized protein</fullName>
    </submittedName>
</protein>
<dbReference type="AlphaFoldDB" id="A0A0L0G4M2"/>
<evidence type="ECO:0000256" key="1">
    <source>
        <dbReference type="SAM" id="Phobius"/>
    </source>
</evidence>
<feature type="transmembrane region" description="Helical" evidence="1">
    <location>
        <begin position="418"/>
        <end position="438"/>
    </location>
</feature>
<keyword evidence="3" id="KW-1185">Reference proteome</keyword>
<accession>A0A0L0G4M2</accession>
<gene>
    <name evidence="2" type="ORF">SARC_03782</name>
</gene>
<evidence type="ECO:0000313" key="3">
    <source>
        <dbReference type="Proteomes" id="UP000054560"/>
    </source>
</evidence>
<keyword evidence="1" id="KW-0812">Transmembrane</keyword>
<feature type="transmembrane region" description="Helical" evidence="1">
    <location>
        <begin position="214"/>
        <end position="238"/>
    </location>
</feature>
<dbReference type="EMBL" id="KQ241796">
    <property type="protein sequence ID" value="KNC83995.1"/>
    <property type="molecule type" value="Genomic_DNA"/>
</dbReference>
<organism evidence="2 3">
    <name type="scientific">Sphaeroforma arctica JP610</name>
    <dbReference type="NCBI Taxonomy" id="667725"/>
    <lineage>
        <taxon>Eukaryota</taxon>
        <taxon>Ichthyosporea</taxon>
        <taxon>Ichthyophonida</taxon>
        <taxon>Sphaeroforma</taxon>
    </lineage>
</organism>
<dbReference type="GeneID" id="25904286"/>
<feature type="transmembrane region" description="Helical" evidence="1">
    <location>
        <begin position="382"/>
        <end position="406"/>
    </location>
</feature>
<reference evidence="2 3" key="1">
    <citation type="submission" date="2011-02" db="EMBL/GenBank/DDBJ databases">
        <title>The Genome Sequence of Sphaeroforma arctica JP610.</title>
        <authorList>
            <consortium name="The Broad Institute Genome Sequencing Platform"/>
            <person name="Russ C."/>
            <person name="Cuomo C."/>
            <person name="Young S.K."/>
            <person name="Zeng Q."/>
            <person name="Gargeya S."/>
            <person name="Alvarado L."/>
            <person name="Berlin A."/>
            <person name="Chapman S.B."/>
            <person name="Chen Z."/>
            <person name="Freedman E."/>
            <person name="Gellesch M."/>
            <person name="Goldberg J."/>
            <person name="Griggs A."/>
            <person name="Gujja S."/>
            <person name="Heilman E."/>
            <person name="Heiman D."/>
            <person name="Howarth C."/>
            <person name="Mehta T."/>
            <person name="Neiman D."/>
            <person name="Pearson M."/>
            <person name="Roberts A."/>
            <person name="Saif S."/>
            <person name="Shea T."/>
            <person name="Shenoy N."/>
            <person name="Sisk P."/>
            <person name="Stolte C."/>
            <person name="Sykes S."/>
            <person name="White J."/>
            <person name="Yandava C."/>
            <person name="Burger G."/>
            <person name="Gray M.W."/>
            <person name="Holland P.W.H."/>
            <person name="King N."/>
            <person name="Lang F.B.F."/>
            <person name="Roger A.J."/>
            <person name="Ruiz-Trillo I."/>
            <person name="Haas B."/>
            <person name="Nusbaum C."/>
            <person name="Birren B."/>
        </authorList>
    </citation>
    <scope>NUCLEOTIDE SEQUENCE [LARGE SCALE GENOMIC DNA]</scope>
    <source>
        <strain evidence="2 3">JP610</strain>
    </source>
</reference>
<feature type="transmembrane region" description="Helical" evidence="1">
    <location>
        <begin position="332"/>
        <end position="361"/>
    </location>
</feature>
<feature type="transmembrane region" description="Helical" evidence="1">
    <location>
        <begin position="481"/>
        <end position="508"/>
    </location>
</feature>
<dbReference type="Proteomes" id="UP000054560">
    <property type="component" value="Unassembled WGS sequence"/>
</dbReference>
<feature type="transmembrane region" description="Helical" evidence="1">
    <location>
        <begin position="244"/>
        <end position="268"/>
    </location>
</feature>
<proteinExistence type="predicted"/>
<keyword evidence="1" id="KW-0472">Membrane</keyword>
<keyword evidence="1" id="KW-1133">Transmembrane helix</keyword>
<feature type="transmembrane region" description="Helical" evidence="1">
    <location>
        <begin position="458"/>
        <end position="475"/>
    </location>
</feature>
<dbReference type="RefSeq" id="XP_014157897.1">
    <property type="nucleotide sequence ID" value="XM_014302422.1"/>
</dbReference>
<feature type="transmembrane region" description="Helical" evidence="1">
    <location>
        <begin position="280"/>
        <end position="300"/>
    </location>
</feature>
<sequence length="543" mass="61268">MDRKLSQIEAVPNSTQEYAHASPIQTDAHTYTESLPNTHTERGVPVYANSTQIKKPVQGPEQHVLNLAEESKIVAQQDALKADSSIHRSCQYSASALNIRQRRRSQQSVTHKPTIMSLSMPFMLESSQVVQDEDFPEYESADRCLAIQIESGVSLDINSPGDSTCTTSSTPNVSLCQIEEDTNKPDIYAHTNTSSAHNERLVLGEKAHFLCNKWYPVTLIMSSVSTLPFLIPTFLWQWDEHTVPIVSLSTVSLLLSFFQYFAFLVGIYRYRDYSLIKARGLMFTIVMMASAAALMLMSYMSVLLYSGVLTGGITVHTENVADLPVHLKLPNAILMCIIRVIQTFFMAVLTGRLAVVYTLFVSKDRVKTFSRKKVRWLFWRPVVILVSISVLVLLPYLGFTIAWYYAGEQPWLEDAFHFSFLVAMWTMMVVRGSAFLFYAWKCREVDLVFSDYAQNYRAGVLDTLLMLIVCIVWTVDEVGANAVVILQISAQITVLSYLFDAYLIPLLLGMDQYRPPEKTMFKFQLGNTQSQSQSQGGNTSQQT</sequence>
<evidence type="ECO:0000313" key="2">
    <source>
        <dbReference type="EMBL" id="KNC83995.1"/>
    </source>
</evidence>
<name>A0A0L0G4M2_9EUKA</name>